<evidence type="ECO:0000256" key="1">
    <source>
        <dbReference type="SAM" id="MobiDB-lite"/>
    </source>
</evidence>
<feature type="transmembrane region" description="Helical" evidence="2">
    <location>
        <begin position="12"/>
        <end position="34"/>
    </location>
</feature>
<accession>M2TJC4</accession>
<organism evidence="3 4">
    <name type="scientific">Pacificimonas flava</name>
    <dbReference type="NCBI Taxonomy" id="1234595"/>
    <lineage>
        <taxon>Bacteria</taxon>
        <taxon>Pseudomonadati</taxon>
        <taxon>Pseudomonadota</taxon>
        <taxon>Alphaproteobacteria</taxon>
        <taxon>Sphingomonadales</taxon>
        <taxon>Sphingosinicellaceae</taxon>
        <taxon>Pacificimonas</taxon>
    </lineage>
</organism>
<dbReference type="Pfam" id="PF04748">
    <property type="entry name" value="Polysacc_deac_2"/>
    <property type="match status" value="1"/>
</dbReference>
<dbReference type="CDD" id="cd10936">
    <property type="entry name" value="CE4_DAC2"/>
    <property type="match status" value="1"/>
</dbReference>
<dbReference type="OrthoDB" id="9784811at2"/>
<evidence type="ECO:0000313" key="3">
    <source>
        <dbReference type="EMBL" id="EMD81741.1"/>
    </source>
</evidence>
<dbReference type="InterPro" id="IPR011330">
    <property type="entry name" value="Glyco_hydro/deAcase_b/a-brl"/>
</dbReference>
<keyword evidence="2" id="KW-1133">Transmembrane helix</keyword>
<sequence length="326" mass="33927">MAERKAASPLRIILVTALGALAFVALAALFAHLLQPMSPAKANLPDGAAEHDDDAAVPEQIAASSADMSGRRDEDAGRQADAEAGAADTKPPATAPLPDGPLLAIVVTELGFNPASDRAAIERLPEGISFTFTPYAEGARALAEAARQQGHDAFLSVPMEPVSYPRVSPGRHTLLRRADADANREALEWALGRFGSLDGVTGMMGSGFTQDEAALAPIMAALGQKDLVFIDQKASPRSVADRVARDAGVPARANDIFLDEPATEASVRRRLDGLIAKAKARGYAIGYARPIPVSVDALAELSARAEAEGITLIGAARLARGLAEDG</sequence>
<dbReference type="SUPFAM" id="SSF88713">
    <property type="entry name" value="Glycoside hydrolase/deacetylase"/>
    <property type="match status" value="1"/>
</dbReference>
<protein>
    <submittedName>
        <fullName evidence="3">Putative periplasmic protein YibQ</fullName>
    </submittedName>
</protein>
<reference evidence="3 4" key="1">
    <citation type="journal article" date="2013" name="Genome Announc.">
        <title>Draft Genome Sequence of Strain JLT2015T, Belonging to the Family Sphingomonadaceae of the Alphaproteobacteria.</title>
        <authorList>
            <person name="Tang K."/>
            <person name="Liu K."/>
            <person name="Li S."/>
            <person name="Jiao N."/>
        </authorList>
    </citation>
    <scope>NUCLEOTIDE SEQUENCE [LARGE SCALE GENOMIC DNA]</scope>
    <source>
        <strain evidence="3 4">JLT2015</strain>
    </source>
</reference>
<dbReference type="Proteomes" id="UP000011717">
    <property type="component" value="Unassembled WGS sequence"/>
</dbReference>
<dbReference type="EMBL" id="AMRV01000017">
    <property type="protein sequence ID" value="EMD81741.1"/>
    <property type="molecule type" value="Genomic_DNA"/>
</dbReference>
<dbReference type="GO" id="GO:0005975">
    <property type="term" value="P:carbohydrate metabolic process"/>
    <property type="evidence" value="ECO:0007669"/>
    <property type="project" value="InterPro"/>
</dbReference>
<keyword evidence="4" id="KW-1185">Reference proteome</keyword>
<dbReference type="PANTHER" id="PTHR30105:SF2">
    <property type="entry name" value="DIVERGENT POLYSACCHARIDE DEACETYLASE SUPERFAMILY"/>
    <property type="match status" value="1"/>
</dbReference>
<comment type="caution">
    <text evidence="3">The sequence shown here is derived from an EMBL/GenBank/DDBJ whole genome shotgun (WGS) entry which is preliminary data.</text>
</comment>
<dbReference type="PANTHER" id="PTHR30105">
    <property type="entry name" value="UNCHARACTERIZED YIBQ-RELATED"/>
    <property type="match status" value="1"/>
</dbReference>
<dbReference type="RefSeq" id="WP_008603862.1">
    <property type="nucleotide sequence ID" value="NZ_AMRV01000017.1"/>
</dbReference>
<keyword evidence="2" id="KW-0472">Membrane</keyword>
<keyword evidence="2" id="KW-0812">Transmembrane</keyword>
<gene>
    <name evidence="3" type="ORF">C725_2898</name>
</gene>
<dbReference type="Gene3D" id="3.20.20.370">
    <property type="entry name" value="Glycoside hydrolase/deacetylase"/>
    <property type="match status" value="1"/>
</dbReference>
<evidence type="ECO:0000256" key="2">
    <source>
        <dbReference type="SAM" id="Phobius"/>
    </source>
</evidence>
<feature type="compositionally biased region" description="Basic and acidic residues" evidence="1">
    <location>
        <begin position="69"/>
        <end position="81"/>
    </location>
</feature>
<proteinExistence type="predicted"/>
<feature type="region of interest" description="Disordered" evidence="1">
    <location>
        <begin position="63"/>
        <end position="97"/>
    </location>
</feature>
<evidence type="ECO:0000313" key="4">
    <source>
        <dbReference type="Proteomes" id="UP000011717"/>
    </source>
</evidence>
<name>M2TJC4_9SPHN</name>
<dbReference type="AlphaFoldDB" id="M2TJC4"/>
<dbReference type="InterPro" id="IPR006837">
    <property type="entry name" value="Divergent_DAC"/>
</dbReference>